<comment type="caution">
    <text evidence="2">The sequence shown here is derived from an EMBL/GenBank/DDBJ whole genome shotgun (WGS) entry which is preliminary data.</text>
</comment>
<evidence type="ECO:0000313" key="3">
    <source>
        <dbReference type="Proteomes" id="UP000186922"/>
    </source>
</evidence>
<evidence type="ECO:0000313" key="2">
    <source>
        <dbReference type="EMBL" id="GAV00463.1"/>
    </source>
</evidence>
<feature type="transmembrane region" description="Helical" evidence="1">
    <location>
        <begin position="59"/>
        <end position="76"/>
    </location>
</feature>
<dbReference type="Proteomes" id="UP000186922">
    <property type="component" value="Unassembled WGS sequence"/>
</dbReference>
<organism evidence="2 3">
    <name type="scientific">Ramazzottius varieornatus</name>
    <name type="common">Water bear</name>
    <name type="synonym">Tardigrade</name>
    <dbReference type="NCBI Taxonomy" id="947166"/>
    <lineage>
        <taxon>Eukaryota</taxon>
        <taxon>Metazoa</taxon>
        <taxon>Ecdysozoa</taxon>
        <taxon>Tardigrada</taxon>
        <taxon>Eutardigrada</taxon>
        <taxon>Parachela</taxon>
        <taxon>Hypsibioidea</taxon>
        <taxon>Ramazzottiidae</taxon>
        <taxon>Ramazzottius</taxon>
    </lineage>
</organism>
<accession>A0A1D1VK20</accession>
<keyword evidence="3" id="KW-1185">Reference proteome</keyword>
<name>A0A1D1VK20_RAMVA</name>
<dbReference type="AlphaFoldDB" id="A0A1D1VK20"/>
<sequence length="105" mass="11990">LEACATWTNDLADLVCRAPKFRKHSTVTFQFLTVIGTTAKFQRIHGQLGSQFLVNRAEFVYVIFLLGLFFHQVLITRSQHAILIFHHLQLPTFVPFPDRSSTDGT</sequence>
<feature type="non-terminal residue" evidence="2">
    <location>
        <position position="105"/>
    </location>
</feature>
<evidence type="ECO:0000256" key="1">
    <source>
        <dbReference type="SAM" id="Phobius"/>
    </source>
</evidence>
<keyword evidence="1" id="KW-0812">Transmembrane</keyword>
<keyword evidence="1" id="KW-0472">Membrane</keyword>
<gene>
    <name evidence="2" type="primary">RvY_11306-1</name>
    <name evidence="2" type="synonym">RvY_11306.1</name>
    <name evidence="2" type="ORF">RvY_11306</name>
</gene>
<protein>
    <submittedName>
        <fullName evidence="2">Uncharacterized protein</fullName>
    </submittedName>
</protein>
<feature type="non-terminal residue" evidence="2">
    <location>
        <position position="1"/>
    </location>
</feature>
<keyword evidence="1" id="KW-1133">Transmembrane helix</keyword>
<proteinExistence type="predicted"/>
<reference evidence="2 3" key="1">
    <citation type="journal article" date="2016" name="Nat. Commun.">
        <title>Extremotolerant tardigrade genome and improved radiotolerance of human cultured cells by tardigrade-unique protein.</title>
        <authorList>
            <person name="Hashimoto T."/>
            <person name="Horikawa D.D."/>
            <person name="Saito Y."/>
            <person name="Kuwahara H."/>
            <person name="Kozuka-Hata H."/>
            <person name="Shin-I T."/>
            <person name="Minakuchi Y."/>
            <person name="Ohishi K."/>
            <person name="Motoyama A."/>
            <person name="Aizu T."/>
            <person name="Enomoto A."/>
            <person name="Kondo K."/>
            <person name="Tanaka S."/>
            <person name="Hara Y."/>
            <person name="Koshikawa S."/>
            <person name="Sagara H."/>
            <person name="Miura T."/>
            <person name="Yokobori S."/>
            <person name="Miyagawa K."/>
            <person name="Suzuki Y."/>
            <person name="Kubo T."/>
            <person name="Oyama M."/>
            <person name="Kohara Y."/>
            <person name="Fujiyama A."/>
            <person name="Arakawa K."/>
            <person name="Katayama T."/>
            <person name="Toyoda A."/>
            <person name="Kunieda T."/>
        </authorList>
    </citation>
    <scope>NUCLEOTIDE SEQUENCE [LARGE SCALE GENOMIC DNA]</scope>
    <source>
        <strain evidence="2 3">YOKOZUNA-1</strain>
    </source>
</reference>
<dbReference type="EMBL" id="BDGG01000006">
    <property type="protein sequence ID" value="GAV00463.1"/>
    <property type="molecule type" value="Genomic_DNA"/>
</dbReference>